<evidence type="ECO:0000313" key="3">
    <source>
        <dbReference type="Proteomes" id="UP000678228"/>
    </source>
</evidence>
<sequence>MKGFFRNASKVSRLSLILTIVVTFVLLTLPYLAGYEARFVHVIGRTVYAVGLPFLVLNPLLGFIYSFFINEKIKIVYILVHLVFICTISLFAFVVIMFRYFVPFAP</sequence>
<feature type="transmembrane region" description="Helical" evidence="1">
    <location>
        <begin position="75"/>
        <end position="102"/>
    </location>
</feature>
<proteinExistence type="predicted"/>
<accession>A0A940WV17</accession>
<keyword evidence="1" id="KW-0812">Transmembrane</keyword>
<reference evidence="2" key="1">
    <citation type="submission" date="2021-03" db="EMBL/GenBank/DDBJ databases">
        <title>Bacillus suaedae sp. nov., isolated from Suaeda aralocaspica.</title>
        <authorList>
            <person name="Lei R.F.R."/>
        </authorList>
    </citation>
    <scope>NUCLEOTIDE SEQUENCE</scope>
    <source>
        <strain evidence="2">YZJH907-2</strain>
    </source>
</reference>
<keyword evidence="1" id="KW-1133">Transmembrane helix</keyword>
<keyword evidence="1" id="KW-0472">Membrane</keyword>
<organism evidence="2 3">
    <name type="scientific">Halalkalibacter suaedae</name>
    <dbReference type="NCBI Taxonomy" id="2822140"/>
    <lineage>
        <taxon>Bacteria</taxon>
        <taxon>Bacillati</taxon>
        <taxon>Bacillota</taxon>
        <taxon>Bacilli</taxon>
        <taxon>Bacillales</taxon>
        <taxon>Bacillaceae</taxon>
        <taxon>Halalkalibacter</taxon>
    </lineage>
</organism>
<protein>
    <submittedName>
        <fullName evidence="2">Uncharacterized protein</fullName>
    </submittedName>
</protein>
<dbReference type="AlphaFoldDB" id="A0A940WV17"/>
<comment type="caution">
    <text evidence="2">The sequence shown here is derived from an EMBL/GenBank/DDBJ whole genome shotgun (WGS) entry which is preliminary data.</text>
</comment>
<keyword evidence="3" id="KW-1185">Reference proteome</keyword>
<gene>
    <name evidence="2" type="ORF">J7W16_16895</name>
</gene>
<name>A0A940WV17_9BACI</name>
<dbReference type="Proteomes" id="UP000678228">
    <property type="component" value="Unassembled WGS sequence"/>
</dbReference>
<evidence type="ECO:0000313" key="2">
    <source>
        <dbReference type="EMBL" id="MBP3952801.1"/>
    </source>
</evidence>
<evidence type="ECO:0000256" key="1">
    <source>
        <dbReference type="SAM" id="Phobius"/>
    </source>
</evidence>
<feature type="transmembrane region" description="Helical" evidence="1">
    <location>
        <begin position="46"/>
        <end position="68"/>
    </location>
</feature>
<dbReference type="EMBL" id="JAGKSQ010000008">
    <property type="protein sequence ID" value="MBP3952801.1"/>
    <property type="molecule type" value="Genomic_DNA"/>
</dbReference>
<feature type="transmembrane region" description="Helical" evidence="1">
    <location>
        <begin position="12"/>
        <end position="34"/>
    </location>
</feature>